<gene>
    <name evidence="5" type="primary">rpmG</name>
    <name evidence="6" type="ORF">J2Z62_000649</name>
</gene>
<reference evidence="6" key="1">
    <citation type="submission" date="2023-07" db="EMBL/GenBank/DDBJ databases">
        <title>Genomic Encyclopedia of Type Strains, Phase IV (KMG-IV): sequencing the most valuable type-strain genomes for metagenomic binning, comparative biology and taxonomic classification.</title>
        <authorList>
            <person name="Goeker M."/>
        </authorList>
    </citation>
    <scope>NUCLEOTIDE SEQUENCE [LARGE SCALE GENOMIC DNA]</scope>
    <source>
        <strain evidence="6">DSM 21204</strain>
    </source>
</reference>
<evidence type="ECO:0000313" key="7">
    <source>
        <dbReference type="Proteomes" id="UP001240643"/>
    </source>
</evidence>
<evidence type="ECO:0000256" key="1">
    <source>
        <dbReference type="ARBA" id="ARBA00007596"/>
    </source>
</evidence>
<dbReference type="InterPro" id="IPR038584">
    <property type="entry name" value="Ribosomal_bL33_sf"/>
</dbReference>
<comment type="caution">
    <text evidence="6">The sequence shown here is derived from an EMBL/GenBank/DDBJ whole genome shotgun (WGS) entry which is preliminary data.</text>
</comment>
<proteinExistence type="inferred from homology"/>
<dbReference type="PROSITE" id="PS00582">
    <property type="entry name" value="RIBOSOMAL_L33"/>
    <property type="match status" value="1"/>
</dbReference>
<evidence type="ECO:0000256" key="2">
    <source>
        <dbReference type="ARBA" id="ARBA00022980"/>
    </source>
</evidence>
<accession>A0ABU0LZS7</accession>
<dbReference type="Gene3D" id="2.20.28.120">
    <property type="entry name" value="Ribosomal protein L33"/>
    <property type="match status" value="1"/>
</dbReference>
<keyword evidence="3 5" id="KW-0687">Ribonucleoprotein</keyword>
<organism evidence="6 7">
    <name type="scientific">Mycoplasmoides fastidiosum</name>
    <dbReference type="NCBI Taxonomy" id="92758"/>
    <lineage>
        <taxon>Bacteria</taxon>
        <taxon>Bacillati</taxon>
        <taxon>Mycoplasmatota</taxon>
        <taxon>Mycoplasmoidales</taxon>
        <taxon>Mycoplasmoidaceae</taxon>
        <taxon>Mycoplasmoides</taxon>
    </lineage>
</organism>
<dbReference type="InterPro" id="IPR018264">
    <property type="entry name" value="Ribosomal_bL33_CS"/>
</dbReference>
<dbReference type="HAMAP" id="MF_00294">
    <property type="entry name" value="Ribosomal_bL33"/>
    <property type="match status" value="1"/>
</dbReference>
<protein>
    <recommendedName>
        <fullName evidence="4 5">Large ribosomal subunit protein bL33</fullName>
    </recommendedName>
</protein>
<evidence type="ECO:0000313" key="6">
    <source>
        <dbReference type="EMBL" id="MDQ0514211.1"/>
    </source>
</evidence>
<keyword evidence="2 5" id="KW-0689">Ribosomal protein</keyword>
<evidence type="ECO:0000256" key="5">
    <source>
        <dbReference type="HAMAP-Rule" id="MF_00294"/>
    </source>
</evidence>
<sequence>MAIKRSIRLQCSDCKEINYLTKKNSKKHPEKLELNKYCNRCKHAVVHKETKRK</sequence>
<evidence type="ECO:0000256" key="3">
    <source>
        <dbReference type="ARBA" id="ARBA00023274"/>
    </source>
</evidence>
<dbReference type="NCBIfam" id="NF001860">
    <property type="entry name" value="PRK00595.1"/>
    <property type="match status" value="1"/>
</dbReference>
<dbReference type="NCBIfam" id="TIGR01023">
    <property type="entry name" value="rpmG_bact"/>
    <property type="match status" value="1"/>
</dbReference>
<dbReference type="InterPro" id="IPR011332">
    <property type="entry name" value="Ribosomal_zn-bd"/>
</dbReference>
<dbReference type="InterPro" id="IPR001705">
    <property type="entry name" value="Ribosomal_bL33"/>
</dbReference>
<dbReference type="SUPFAM" id="SSF57829">
    <property type="entry name" value="Zn-binding ribosomal proteins"/>
    <property type="match status" value="1"/>
</dbReference>
<dbReference type="NCBIfam" id="NF001764">
    <property type="entry name" value="PRK00504.1"/>
    <property type="match status" value="1"/>
</dbReference>
<dbReference type="PANTHER" id="PTHR43168">
    <property type="entry name" value="50S RIBOSOMAL PROTEIN L33, CHLOROPLASTIC"/>
    <property type="match status" value="1"/>
</dbReference>
<evidence type="ECO:0000256" key="4">
    <source>
        <dbReference type="ARBA" id="ARBA00035176"/>
    </source>
</evidence>
<dbReference type="Pfam" id="PF00471">
    <property type="entry name" value="Ribosomal_L33"/>
    <property type="match status" value="1"/>
</dbReference>
<dbReference type="PANTHER" id="PTHR43168:SF6">
    <property type="entry name" value="LARGE RIBOSOMAL SUBUNIT PROTEIN BL33A"/>
    <property type="match status" value="1"/>
</dbReference>
<dbReference type="GO" id="GO:0005840">
    <property type="term" value="C:ribosome"/>
    <property type="evidence" value="ECO:0007669"/>
    <property type="project" value="UniProtKB-KW"/>
</dbReference>
<keyword evidence="7" id="KW-1185">Reference proteome</keyword>
<dbReference type="RefSeq" id="WP_256547099.1">
    <property type="nucleotide sequence ID" value="NZ_CP101809.1"/>
</dbReference>
<name>A0ABU0LZS7_9BACT</name>
<dbReference type="Proteomes" id="UP001240643">
    <property type="component" value="Unassembled WGS sequence"/>
</dbReference>
<dbReference type="EMBL" id="JAUSWO010000001">
    <property type="protein sequence ID" value="MDQ0514211.1"/>
    <property type="molecule type" value="Genomic_DNA"/>
</dbReference>
<comment type="similarity">
    <text evidence="1 5">Belongs to the bacterial ribosomal protein bL33 family.</text>
</comment>